<dbReference type="InterPro" id="IPR000560">
    <property type="entry name" value="His_Pase_clade-2"/>
</dbReference>
<comment type="catalytic activity">
    <reaction evidence="11">
        <text>1D-myo-inositol 1,2,4,5,6-pentakisphosphate + H2O = 1D-myo-inositol 1,2,5,6-tetrakisphosphate + phosphate</text>
        <dbReference type="Rhea" id="RHEA:77115"/>
        <dbReference type="ChEBI" id="CHEBI:15377"/>
        <dbReference type="ChEBI" id="CHEBI:43474"/>
        <dbReference type="ChEBI" id="CHEBI:57798"/>
        <dbReference type="ChEBI" id="CHEBI:195535"/>
        <dbReference type="EC" id="3.1.3.62"/>
    </reaction>
    <physiologicalReaction direction="left-to-right" evidence="11">
        <dbReference type="Rhea" id="RHEA:77116"/>
    </physiologicalReaction>
</comment>
<dbReference type="eggNOG" id="KOG1382">
    <property type="taxonomic scope" value="Eukaryota"/>
</dbReference>
<accession>A0A0D2UFR5</accession>
<keyword evidence="14" id="KW-0175">Coiled coil</keyword>
<dbReference type="EC" id="3.1.3.80" evidence="3"/>
<evidence type="ECO:0000256" key="16">
    <source>
        <dbReference type="SAM" id="SignalP"/>
    </source>
</evidence>
<evidence type="ECO:0000256" key="13">
    <source>
        <dbReference type="ARBA" id="ARBA00043832"/>
    </source>
</evidence>
<evidence type="ECO:0000256" key="2">
    <source>
        <dbReference type="ARBA" id="ARBA00008422"/>
    </source>
</evidence>
<dbReference type="PANTHER" id="PTHR20963:SF8">
    <property type="entry name" value="MULTIPLE INOSITOL POLYPHOSPHATE PHOSPHATASE 1"/>
    <property type="match status" value="1"/>
</dbReference>
<dbReference type="GO" id="GO:0052745">
    <property type="term" value="F:inositol phosphate phosphatase activity"/>
    <property type="evidence" value="ECO:0007669"/>
    <property type="project" value="TreeGrafter"/>
</dbReference>
<dbReference type="STRING" id="595528.A0A0D2UFR5"/>
<comment type="catalytic activity">
    <reaction evidence="10">
        <text>1D-myo-inositol 1,2,5,6-tetrakisphosphate + H2O = 1D-myo-inositol 1,2,6-trisphosphate + phosphate</text>
        <dbReference type="Rhea" id="RHEA:77119"/>
        <dbReference type="ChEBI" id="CHEBI:15377"/>
        <dbReference type="ChEBI" id="CHEBI:43474"/>
        <dbReference type="ChEBI" id="CHEBI:195535"/>
        <dbReference type="ChEBI" id="CHEBI:195537"/>
        <dbReference type="EC" id="3.1.3.62"/>
    </reaction>
    <physiologicalReaction direction="left-to-right" evidence="10">
        <dbReference type="Rhea" id="RHEA:77120"/>
    </physiologicalReaction>
</comment>
<dbReference type="GO" id="GO:0003993">
    <property type="term" value="F:acid phosphatase activity"/>
    <property type="evidence" value="ECO:0007669"/>
    <property type="project" value="TreeGrafter"/>
</dbReference>
<dbReference type="Pfam" id="PF00328">
    <property type="entry name" value="His_Phos_2"/>
    <property type="match status" value="1"/>
</dbReference>
<evidence type="ECO:0000256" key="12">
    <source>
        <dbReference type="ARBA" id="ARBA00043691"/>
    </source>
</evidence>
<dbReference type="PANTHER" id="PTHR20963">
    <property type="entry name" value="MULTIPLE INOSITOL POLYPHOSPHATE PHOSPHATASE-RELATED"/>
    <property type="match status" value="1"/>
</dbReference>
<comment type="catalytic activity">
    <reaction evidence="13">
        <text>(2R)-2,3-bisphosphoglycerate + H2O = (2R)-2-phosphoglycerate + phosphate</text>
        <dbReference type="Rhea" id="RHEA:27381"/>
        <dbReference type="ChEBI" id="CHEBI:15377"/>
        <dbReference type="ChEBI" id="CHEBI:43474"/>
        <dbReference type="ChEBI" id="CHEBI:58248"/>
        <dbReference type="ChEBI" id="CHEBI:58289"/>
        <dbReference type="EC" id="3.1.3.80"/>
    </reaction>
    <physiologicalReaction direction="left-to-right" evidence="13">
        <dbReference type="Rhea" id="RHEA:27382"/>
    </physiologicalReaction>
</comment>
<feature type="signal peptide" evidence="16">
    <location>
        <begin position="1"/>
        <end position="27"/>
    </location>
</feature>
<dbReference type="Proteomes" id="UP000008743">
    <property type="component" value="Unassembled WGS sequence"/>
</dbReference>
<comment type="catalytic activity">
    <reaction evidence="12">
        <text>1D-myo-inositol hexakisphosphate + H2O = 1D-myo-inositol 1,2,4,5,6-pentakisphosphate + phosphate</text>
        <dbReference type="Rhea" id="RHEA:16989"/>
        <dbReference type="ChEBI" id="CHEBI:15377"/>
        <dbReference type="ChEBI" id="CHEBI:43474"/>
        <dbReference type="ChEBI" id="CHEBI:57798"/>
        <dbReference type="ChEBI" id="CHEBI:58130"/>
        <dbReference type="EC" id="3.1.3.62"/>
    </reaction>
    <physiologicalReaction direction="left-to-right" evidence="12">
        <dbReference type="Rhea" id="RHEA:16990"/>
    </physiologicalReaction>
</comment>
<feature type="chain" id="PRO_5002252600" description="Multiple inositol polyphosphate phosphatase 1" evidence="16">
    <location>
        <begin position="28"/>
        <end position="774"/>
    </location>
</feature>
<gene>
    <name evidence="17" type="ORF">CAOG_004685</name>
</gene>
<organism evidence="17 18">
    <name type="scientific">Capsaspora owczarzaki (strain ATCC 30864)</name>
    <dbReference type="NCBI Taxonomy" id="595528"/>
    <lineage>
        <taxon>Eukaryota</taxon>
        <taxon>Filasterea</taxon>
        <taxon>Capsaspora</taxon>
    </lineage>
</organism>
<dbReference type="EC" id="3.1.3.62" evidence="4"/>
<evidence type="ECO:0000256" key="6">
    <source>
        <dbReference type="ARBA" id="ARBA00022729"/>
    </source>
</evidence>
<evidence type="ECO:0000313" key="17">
    <source>
        <dbReference type="EMBL" id="KJE93976.1"/>
    </source>
</evidence>
<evidence type="ECO:0000256" key="5">
    <source>
        <dbReference type="ARBA" id="ARBA00018097"/>
    </source>
</evidence>
<name>A0A0D2UFR5_CAPO3</name>
<keyword evidence="7" id="KW-0378">Hydrolase</keyword>
<keyword evidence="6 16" id="KW-0732">Signal</keyword>
<evidence type="ECO:0000256" key="15">
    <source>
        <dbReference type="SAM" id="MobiDB-lite"/>
    </source>
</evidence>
<dbReference type="EMBL" id="KE346366">
    <property type="protein sequence ID" value="KJE93976.1"/>
    <property type="molecule type" value="Genomic_DNA"/>
</dbReference>
<evidence type="ECO:0000256" key="11">
    <source>
        <dbReference type="ARBA" id="ARBA00043671"/>
    </source>
</evidence>
<dbReference type="GO" id="GO:0016020">
    <property type="term" value="C:membrane"/>
    <property type="evidence" value="ECO:0007669"/>
    <property type="project" value="UniProtKB-SubCell"/>
</dbReference>
<dbReference type="InParanoid" id="A0A0D2UFR5"/>
<evidence type="ECO:0000256" key="7">
    <source>
        <dbReference type="ARBA" id="ARBA00022801"/>
    </source>
</evidence>
<feature type="region of interest" description="Disordered" evidence="15">
    <location>
        <begin position="26"/>
        <end position="93"/>
    </location>
</feature>
<evidence type="ECO:0000256" key="14">
    <source>
        <dbReference type="SAM" id="Coils"/>
    </source>
</evidence>
<evidence type="ECO:0000256" key="3">
    <source>
        <dbReference type="ARBA" id="ARBA00012976"/>
    </source>
</evidence>
<proteinExistence type="inferred from homology"/>
<dbReference type="CDD" id="cd07061">
    <property type="entry name" value="HP_HAP_like"/>
    <property type="match status" value="1"/>
</dbReference>
<feature type="coiled-coil region" evidence="14">
    <location>
        <begin position="666"/>
        <end position="693"/>
    </location>
</feature>
<comment type="subcellular location">
    <subcellularLocation>
        <location evidence="1">Membrane</location>
    </subcellularLocation>
</comment>
<dbReference type="AlphaFoldDB" id="A0A0D2UFR5"/>
<evidence type="ECO:0000256" key="9">
    <source>
        <dbReference type="ARBA" id="ARBA00031642"/>
    </source>
</evidence>
<dbReference type="InterPro" id="IPR029033">
    <property type="entry name" value="His_PPase_superfam"/>
</dbReference>
<protein>
    <recommendedName>
        <fullName evidence="5">Multiple inositol polyphosphate phosphatase 1</fullName>
        <ecNumber evidence="4">3.1.3.62</ecNumber>
        <ecNumber evidence="3">3.1.3.80</ecNumber>
    </recommendedName>
    <alternativeName>
        <fullName evidence="9">2,3-bisphosphoglycerate 3-phosphatase</fullName>
    </alternativeName>
</protein>
<evidence type="ECO:0000313" key="18">
    <source>
        <dbReference type="Proteomes" id="UP000008743"/>
    </source>
</evidence>
<dbReference type="RefSeq" id="XP_004347432.1">
    <property type="nucleotide sequence ID" value="XM_004347382.2"/>
</dbReference>
<keyword evidence="18" id="KW-1185">Reference proteome</keyword>
<sequence length="774" mass="85819">MHCHRRLVAAAIVACILVCSLATDASAKKPPNASNKHTHDKADSKSHSKSSHSKSSHSKSSHSKSNHHGKANANQGTPDVHPDAPAHSSSSLWNQPDSAFLRELFVNFAPGMPTAVTEDQTSDSTRKQHDSQQQGESHHRAGSSSEDAFGGSTINDKQRNARRAYVRAQAGGIDPARCQPGLPRLFGTKTVYWDQVGDDHNRHIGCGDAASPYLLDGEQPAKQPRTLVEPQHEPEFCKPVHLSMTFRHGTRYPSTGDIRKLDKLLVELQTIGPLITNPKHQWIRGWQNPFLASDDKTLAPRGEAELFTLARRLVRKYSNVFIEPYHPNKYEFTSTRTTRCAQSAASFAQGVFEGNGRLGTTSHQPIAILSESVLRDNLLRFFDSCQLYVSGVIENKTAMAEQKKFLNGPVLQEIATSVAQRLHPLPQQLPNEEVTDTKYRDKPWKQFKKKGKGAAAPTAEPAAPTVADSPIEIGTANDTIQLAPRTVVAMYLACAFEIAFNNTARWCSLFSRDDLEAIEYMGDLKHYWGRAYGYDINLQSSCLLFKDMYTSVVQSARGENLLRRATFRFAHAETLIPLFAYMGLFKDEEEIRADNFAPESRNRKFRASTMMPFSGNAGFVLYECDEAARQTAARQERDVLVHEIANTVKLQQRLLGRPLPSAREKLGQLQLALAGLQAQLQEVEQRLQNGSTSPVSHLVKFTVNERAMPLERCGGKELCPFDEFVAGYQPLVDACDFDGLCMPGGDKFAHPSAEQLLAEESEQTEGQPFHGSSP</sequence>
<feature type="region of interest" description="Disordered" evidence="15">
    <location>
        <begin position="113"/>
        <end position="159"/>
    </location>
</feature>
<dbReference type="SUPFAM" id="SSF53254">
    <property type="entry name" value="Phosphoglycerate mutase-like"/>
    <property type="match status" value="1"/>
</dbReference>
<dbReference type="OrthoDB" id="6509975at2759"/>
<evidence type="ECO:0000256" key="10">
    <source>
        <dbReference type="ARBA" id="ARBA00043668"/>
    </source>
</evidence>
<dbReference type="GO" id="GO:0034417">
    <property type="term" value="F:bisphosphoglycerate 3-phosphatase activity"/>
    <property type="evidence" value="ECO:0007669"/>
    <property type="project" value="UniProtKB-EC"/>
</dbReference>
<comment type="similarity">
    <text evidence="2">Belongs to the histidine acid phosphatase family. MINPP1 subfamily.</text>
</comment>
<dbReference type="PhylomeDB" id="A0A0D2UFR5"/>
<evidence type="ECO:0000256" key="8">
    <source>
        <dbReference type="ARBA" id="ARBA00023136"/>
    </source>
</evidence>
<evidence type="ECO:0000256" key="4">
    <source>
        <dbReference type="ARBA" id="ARBA00013040"/>
    </source>
</evidence>
<keyword evidence="8" id="KW-0472">Membrane</keyword>
<evidence type="ECO:0000256" key="1">
    <source>
        <dbReference type="ARBA" id="ARBA00004370"/>
    </source>
</evidence>
<dbReference type="Gene3D" id="3.40.50.1240">
    <property type="entry name" value="Phosphoglycerate mutase-like"/>
    <property type="match status" value="1"/>
</dbReference>
<reference evidence="18" key="1">
    <citation type="submission" date="2011-02" db="EMBL/GenBank/DDBJ databases">
        <title>The Genome Sequence of Capsaspora owczarzaki ATCC 30864.</title>
        <authorList>
            <person name="Russ C."/>
            <person name="Cuomo C."/>
            <person name="Burger G."/>
            <person name="Gray M.W."/>
            <person name="Holland P.W.H."/>
            <person name="King N."/>
            <person name="Lang F.B.F."/>
            <person name="Roger A.J."/>
            <person name="Ruiz-Trillo I."/>
            <person name="Young S.K."/>
            <person name="Zeng Q."/>
            <person name="Gargeya S."/>
            <person name="Alvarado L."/>
            <person name="Berlin A."/>
            <person name="Chapman S.B."/>
            <person name="Chen Z."/>
            <person name="Freedman E."/>
            <person name="Gellesch M."/>
            <person name="Goldberg J."/>
            <person name="Griggs A."/>
            <person name="Gujja S."/>
            <person name="Heilman E."/>
            <person name="Heiman D."/>
            <person name="Howarth C."/>
            <person name="Mehta T."/>
            <person name="Neiman D."/>
            <person name="Pearson M."/>
            <person name="Roberts A."/>
            <person name="Saif S."/>
            <person name="Shea T."/>
            <person name="Shenoy N."/>
            <person name="Sisk P."/>
            <person name="Stolte C."/>
            <person name="Sykes S."/>
            <person name="White J."/>
            <person name="Yandava C."/>
            <person name="Haas B."/>
            <person name="Nusbaum C."/>
            <person name="Birren B."/>
        </authorList>
    </citation>
    <scope>NUCLEOTIDE SEQUENCE</scope>
    <source>
        <strain evidence="18">ATCC 30864</strain>
    </source>
</reference>
<feature type="compositionally biased region" description="Basic residues" evidence="15">
    <location>
        <begin position="47"/>
        <end position="70"/>
    </location>
</feature>